<feature type="domain" description="N-acetyltransferase" evidence="3">
    <location>
        <begin position="31"/>
        <end position="208"/>
    </location>
</feature>
<evidence type="ECO:0000313" key="4">
    <source>
        <dbReference type="EMBL" id="RPB27475.1"/>
    </source>
</evidence>
<dbReference type="STRING" id="1051890.A0A3N4ME77"/>
<keyword evidence="2" id="KW-0012">Acyltransferase</keyword>
<dbReference type="Gene3D" id="3.40.630.30">
    <property type="match status" value="1"/>
</dbReference>
<evidence type="ECO:0000313" key="5">
    <source>
        <dbReference type="Proteomes" id="UP000267821"/>
    </source>
</evidence>
<evidence type="ECO:0000259" key="3">
    <source>
        <dbReference type="PROSITE" id="PS51186"/>
    </source>
</evidence>
<dbReference type="AlphaFoldDB" id="A0A3N4ME77"/>
<dbReference type="Pfam" id="PF00583">
    <property type="entry name" value="Acetyltransf_1"/>
    <property type="match status" value="1"/>
</dbReference>
<keyword evidence="5" id="KW-1185">Reference proteome</keyword>
<dbReference type="InterPro" id="IPR051556">
    <property type="entry name" value="N-term/lysine_N-AcTrnsfr"/>
</dbReference>
<name>A0A3N4ME77_9PEZI</name>
<dbReference type="InterPro" id="IPR016181">
    <property type="entry name" value="Acyl_CoA_acyltransferase"/>
</dbReference>
<accession>A0A3N4ME77</accession>
<proteinExistence type="predicted"/>
<dbReference type="PANTHER" id="PTHR42919">
    <property type="entry name" value="N-ALPHA-ACETYLTRANSFERASE"/>
    <property type="match status" value="1"/>
</dbReference>
<gene>
    <name evidence="4" type="ORF">L211DRAFT_803122</name>
</gene>
<dbReference type="OrthoDB" id="47374at2759"/>
<organism evidence="4 5">
    <name type="scientific">Terfezia boudieri ATCC MYA-4762</name>
    <dbReference type="NCBI Taxonomy" id="1051890"/>
    <lineage>
        <taxon>Eukaryota</taxon>
        <taxon>Fungi</taxon>
        <taxon>Dikarya</taxon>
        <taxon>Ascomycota</taxon>
        <taxon>Pezizomycotina</taxon>
        <taxon>Pezizomycetes</taxon>
        <taxon>Pezizales</taxon>
        <taxon>Pezizaceae</taxon>
        <taxon>Terfezia</taxon>
    </lineage>
</organism>
<dbReference type="SUPFAM" id="SSF55729">
    <property type="entry name" value="Acyl-CoA N-acyltransferases (Nat)"/>
    <property type="match status" value="1"/>
</dbReference>
<dbReference type="EMBL" id="ML121531">
    <property type="protein sequence ID" value="RPB27475.1"/>
    <property type="molecule type" value="Genomic_DNA"/>
</dbReference>
<reference evidence="4 5" key="1">
    <citation type="journal article" date="2018" name="Nat. Ecol. Evol.">
        <title>Pezizomycetes genomes reveal the molecular basis of ectomycorrhizal truffle lifestyle.</title>
        <authorList>
            <person name="Murat C."/>
            <person name="Payen T."/>
            <person name="Noel B."/>
            <person name="Kuo A."/>
            <person name="Morin E."/>
            <person name="Chen J."/>
            <person name="Kohler A."/>
            <person name="Krizsan K."/>
            <person name="Balestrini R."/>
            <person name="Da Silva C."/>
            <person name="Montanini B."/>
            <person name="Hainaut M."/>
            <person name="Levati E."/>
            <person name="Barry K.W."/>
            <person name="Belfiori B."/>
            <person name="Cichocki N."/>
            <person name="Clum A."/>
            <person name="Dockter R.B."/>
            <person name="Fauchery L."/>
            <person name="Guy J."/>
            <person name="Iotti M."/>
            <person name="Le Tacon F."/>
            <person name="Lindquist E.A."/>
            <person name="Lipzen A."/>
            <person name="Malagnac F."/>
            <person name="Mello A."/>
            <person name="Molinier V."/>
            <person name="Miyauchi S."/>
            <person name="Poulain J."/>
            <person name="Riccioni C."/>
            <person name="Rubini A."/>
            <person name="Sitrit Y."/>
            <person name="Splivallo R."/>
            <person name="Traeger S."/>
            <person name="Wang M."/>
            <person name="Zifcakova L."/>
            <person name="Wipf D."/>
            <person name="Zambonelli A."/>
            <person name="Paolocci F."/>
            <person name="Nowrousian M."/>
            <person name="Ottonello S."/>
            <person name="Baldrian P."/>
            <person name="Spatafora J.W."/>
            <person name="Henrissat B."/>
            <person name="Nagy L.G."/>
            <person name="Aury J.M."/>
            <person name="Wincker P."/>
            <person name="Grigoriev I.V."/>
            <person name="Bonfante P."/>
            <person name="Martin F.M."/>
        </authorList>
    </citation>
    <scope>NUCLEOTIDE SEQUENCE [LARGE SCALE GENOMIC DNA]</scope>
    <source>
        <strain evidence="4 5">ATCC MYA-4762</strain>
    </source>
</reference>
<dbReference type="GO" id="GO:0016747">
    <property type="term" value="F:acyltransferase activity, transferring groups other than amino-acyl groups"/>
    <property type="evidence" value="ECO:0007669"/>
    <property type="project" value="InterPro"/>
</dbReference>
<dbReference type="PANTHER" id="PTHR42919:SF8">
    <property type="entry name" value="N-ALPHA-ACETYLTRANSFERASE 50"/>
    <property type="match status" value="1"/>
</dbReference>
<dbReference type="PROSITE" id="PS51186">
    <property type="entry name" value="GNAT"/>
    <property type="match status" value="1"/>
</dbReference>
<dbReference type="InParanoid" id="A0A3N4ME77"/>
<protein>
    <recommendedName>
        <fullName evidence="3">N-acetyltransferase domain-containing protein</fullName>
    </recommendedName>
</protein>
<keyword evidence="1" id="KW-0808">Transferase</keyword>
<sequence length="215" mass="23899">MASSSSPSNSGSNILNQLTATTTTRTVSPQLSIAPITTPAHLASLRRLNSLLLPVHYPELFYREILTDADAAAVSRLSWWDHICVGGIRGKVEDIDSEGRSSGGSEAEGGKRKVRVYIMTLGVLSPFRGVGVGGKLMEWLLNGGDGRGKDGREWEVVEVYAHVWEANDEALEWYRRRGFVVEENVVHGYYRKLRPNGAKVVRWINDRERSIVMMS</sequence>
<dbReference type="GO" id="GO:0031415">
    <property type="term" value="C:NatA complex"/>
    <property type="evidence" value="ECO:0007669"/>
    <property type="project" value="TreeGrafter"/>
</dbReference>
<evidence type="ECO:0000256" key="2">
    <source>
        <dbReference type="ARBA" id="ARBA00023315"/>
    </source>
</evidence>
<evidence type="ECO:0000256" key="1">
    <source>
        <dbReference type="ARBA" id="ARBA00022679"/>
    </source>
</evidence>
<dbReference type="Proteomes" id="UP000267821">
    <property type="component" value="Unassembled WGS sequence"/>
</dbReference>
<dbReference type="InterPro" id="IPR000182">
    <property type="entry name" value="GNAT_dom"/>
</dbReference>
<dbReference type="GO" id="GO:0007064">
    <property type="term" value="P:mitotic sister chromatid cohesion"/>
    <property type="evidence" value="ECO:0007669"/>
    <property type="project" value="TreeGrafter"/>
</dbReference>